<dbReference type="RefSeq" id="WP_310120380.1">
    <property type="nucleotide sequence ID" value="NZ_JAVDQV010000006.1"/>
</dbReference>
<sequence>MKRTRQENHRCPVFPSMNDDDVDHCVDVDALHCILSGQALTEWKNTLSSLPRYRHSRDGIGPICERNGLIGKLC</sequence>
<dbReference type="EMBL" id="JAVDRP010000004">
    <property type="protein sequence ID" value="MDR6409019.1"/>
    <property type="molecule type" value="Genomic_DNA"/>
</dbReference>
<name>A0ABU1LQJ2_9BURK</name>
<gene>
    <name evidence="1" type="ORF">J2804_002423</name>
</gene>
<protein>
    <submittedName>
        <fullName evidence="1">Uncharacterized protein</fullName>
    </submittedName>
</protein>
<dbReference type="Proteomes" id="UP001264340">
    <property type="component" value="Unassembled WGS sequence"/>
</dbReference>
<reference evidence="1 2" key="1">
    <citation type="submission" date="2023-07" db="EMBL/GenBank/DDBJ databases">
        <title>Sorghum-associated microbial communities from plants grown in Nebraska, USA.</title>
        <authorList>
            <person name="Schachtman D."/>
        </authorList>
    </citation>
    <scope>NUCLEOTIDE SEQUENCE [LARGE SCALE GENOMIC DNA]</scope>
    <source>
        <strain evidence="1 2">DS1316</strain>
    </source>
</reference>
<keyword evidence="2" id="KW-1185">Reference proteome</keyword>
<evidence type="ECO:0000313" key="2">
    <source>
        <dbReference type="Proteomes" id="UP001264340"/>
    </source>
</evidence>
<evidence type="ECO:0000313" key="1">
    <source>
        <dbReference type="EMBL" id="MDR6409019.1"/>
    </source>
</evidence>
<organism evidence="1 2">
    <name type="scientific">Paraburkholderia terricola</name>
    <dbReference type="NCBI Taxonomy" id="169427"/>
    <lineage>
        <taxon>Bacteria</taxon>
        <taxon>Pseudomonadati</taxon>
        <taxon>Pseudomonadota</taxon>
        <taxon>Betaproteobacteria</taxon>
        <taxon>Burkholderiales</taxon>
        <taxon>Burkholderiaceae</taxon>
        <taxon>Paraburkholderia</taxon>
    </lineage>
</organism>
<accession>A0ABU1LQJ2</accession>
<proteinExistence type="predicted"/>
<comment type="caution">
    <text evidence="1">The sequence shown here is derived from an EMBL/GenBank/DDBJ whole genome shotgun (WGS) entry which is preliminary data.</text>
</comment>